<dbReference type="InterPro" id="IPR006379">
    <property type="entry name" value="HAD-SF_hydro_IIB"/>
</dbReference>
<evidence type="ECO:0000313" key="2">
    <source>
        <dbReference type="Proteomes" id="UP000254924"/>
    </source>
</evidence>
<dbReference type="GO" id="GO:0000287">
    <property type="term" value="F:magnesium ion binding"/>
    <property type="evidence" value="ECO:0007669"/>
    <property type="project" value="TreeGrafter"/>
</dbReference>
<dbReference type="GO" id="GO:0005829">
    <property type="term" value="C:cytosol"/>
    <property type="evidence" value="ECO:0007669"/>
    <property type="project" value="TreeGrafter"/>
</dbReference>
<dbReference type="CDD" id="cd07516">
    <property type="entry name" value="HAD_Pase"/>
    <property type="match status" value="1"/>
</dbReference>
<dbReference type="OrthoDB" id="9790031at2"/>
<evidence type="ECO:0000313" key="1">
    <source>
        <dbReference type="EMBL" id="SUN60680.1"/>
    </source>
</evidence>
<dbReference type="SUPFAM" id="SSF56784">
    <property type="entry name" value="HAD-like"/>
    <property type="match status" value="1"/>
</dbReference>
<dbReference type="GO" id="GO:0016791">
    <property type="term" value="F:phosphatase activity"/>
    <property type="evidence" value="ECO:0007669"/>
    <property type="project" value="TreeGrafter"/>
</dbReference>
<dbReference type="Gene3D" id="3.30.1240.10">
    <property type="match status" value="1"/>
</dbReference>
<dbReference type="NCBIfam" id="TIGR01484">
    <property type="entry name" value="HAD-SF-IIB"/>
    <property type="match status" value="1"/>
</dbReference>
<proteinExistence type="predicted"/>
<sequence>MARKEIKIIAIDLDGTLFNAKKEVSEENRRALERARQKGVKVVITTGRPLKAIGNLLSNLHLVSDEDYCITFNGGLVQRTTGEILDKSALTYEDLKAIHSYLDPLGLPFDVLSDGIVYSLPSRGNKSLYHTANPLLTFVEVERFEDIPLDVPYNKVVTVTNEHFLDEQLTKLPEAVYSDYEAFKSREIIFEIMPKGVHKASGLAHLCEHLGLTSDNVMALGDEANDISMLEWAELGVAMANATDQVKHIADKVTTRSNEDSGVAEAIEQYVLREED</sequence>
<gene>
    <name evidence="1" type="primary">yidA_2</name>
    <name evidence="1" type="ORF">NCTC12224_01017</name>
</gene>
<dbReference type="PANTHER" id="PTHR10000">
    <property type="entry name" value="PHOSPHOSERINE PHOSPHATASE"/>
    <property type="match status" value="1"/>
</dbReference>
<name>A0A380K8S3_9STRE</name>
<dbReference type="SFLD" id="SFLDG01140">
    <property type="entry name" value="C2.B:_Phosphomannomutase_and_P"/>
    <property type="match status" value="1"/>
</dbReference>
<dbReference type="InterPro" id="IPR036412">
    <property type="entry name" value="HAD-like_sf"/>
</dbReference>
<protein>
    <submittedName>
        <fullName evidence="1">Haloacid dehalogenase-like hydrolase</fullName>
        <ecNumber evidence="1">3.1.3.-</ecNumber>
    </submittedName>
</protein>
<dbReference type="NCBIfam" id="TIGR00099">
    <property type="entry name" value="Cof-subfamily"/>
    <property type="match status" value="1"/>
</dbReference>
<keyword evidence="1" id="KW-0378">Hydrolase</keyword>
<dbReference type="Pfam" id="PF08282">
    <property type="entry name" value="Hydrolase_3"/>
    <property type="match status" value="1"/>
</dbReference>
<organism evidence="1 2">
    <name type="scientific">Streptococcus hyointestinalis</name>
    <dbReference type="NCBI Taxonomy" id="1337"/>
    <lineage>
        <taxon>Bacteria</taxon>
        <taxon>Bacillati</taxon>
        <taxon>Bacillota</taxon>
        <taxon>Bacilli</taxon>
        <taxon>Lactobacillales</taxon>
        <taxon>Streptococcaceae</taxon>
        <taxon>Streptococcus</taxon>
    </lineage>
</organism>
<dbReference type="AlphaFoldDB" id="A0A380K8S3"/>
<dbReference type="EMBL" id="UHFN01000007">
    <property type="protein sequence ID" value="SUN60680.1"/>
    <property type="molecule type" value="Genomic_DNA"/>
</dbReference>
<accession>A0A380K8S3</accession>
<dbReference type="Gene3D" id="3.40.50.1000">
    <property type="entry name" value="HAD superfamily/HAD-like"/>
    <property type="match status" value="1"/>
</dbReference>
<dbReference type="Proteomes" id="UP000254924">
    <property type="component" value="Unassembled WGS sequence"/>
</dbReference>
<reference evidence="1 2" key="1">
    <citation type="submission" date="2018-06" db="EMBL/GenBank/DDBJ databases">
        <authorList>
            <consortium name="Pathogen Informatics"/>
            <person name="Doyle S."/>
        </authorList>
    </citation>
    <scope>NUCLEOTIDE SEQUENCE [LARGE SCALE GENOMIC DNA]</scope>
    <source>
        <strain evidence="1 2">NCTC12224</strain>
    </source>
</reference>
<dbReference type="InterPro" id="IPR000150">
    <property type="entry name" value="Cof"/>
</dbReference>
<dbReference type="SFLD" id="SFLDS00003">
    <property type="entry name" value="Haloacid_Dehalogenase"/>
    <property type="match status" value="1"/>
</dbReference>
<dbReference type="EC" id="3.1.3.-" evidence="1"/>
<keyword evidence="2" id="KW-1185">Reference proteome</keyword>
<dbReference type="InterPro" id="IPR023214">
    <property type="entry name" value="HAD_sf"/>
</dbReference>
<dbReference type="PANTHER" id="PTHR10000:SF8">
    <property type="entry name" value="HAD SUPERFAMILY HYDROLASE-LIKE, TYPE 3"/>
    <property type="match status" value="1"/>
</dbReference>
<dbReference type="SFLD" id="SFLDG01144">
    <property type="entry name" value="C2.B.4:_PGP_Like"/>
    <property type="match status" value="1"/>
</dbReference>